<proteinExistence type="inferred from homology"/>
<keyword evidence="3" id="KW-0805">Transcription regulation</keyword>
<gene>
    <name evidence="7" type="ORF">ACA1_058130</name>
</gene>
<dbReference type="InterPro" id="IPR021640">
    <property type="entry name" value="Mediator_Med28"/>
</dbReference>
<name>L8GW66_ACACF</name>
<dbReference type="RefSeq" id="XP_004339170.1">
    <property type="nucleotide sequence ID" value="XM_004339122.1"/>
</dbReference>
<comment type="subcellular location">
    <subcellularLocation>
        <location evidence="1">Nucleus</location>
    </subcellularLocation>
</comment>
<protein>
    <recommendedName>
        <fullName evidence="9">Mediator of RNA polymerase II transcription subunit 28</fullName>
    </recommendedName>
</protein>
<evidence type="ECO:0000256" key="4">
    <source>
        <dbReference type="ARBA" id="ARBA00023054"/>
    </source>
</evidence>
<dbReference type="Proteomes" id="UP000011083">
    <property type="component" value="Unassembled WGS sequence"/>
</dbReference>
<evidence type="ECO:0000256" key="3">
    <source>
        <dbReference type="ARBA" id="ARBA00023015"/>
    </source>
</evidence>
<evidence type="ECO:0000256" key="5">
    <source>
        <dbReference type="ARBA" id="ARBA00023163"/>
    </source>
</evidence>
<dbReference type="AlphaFoldDB" id="L8GW66"/>
<evidence type="ECO:0008006" key="9">
    <source>
        <dbReference type="Google" id="ProtNLM"/>
    </source>
</evidence>
<evidence type="ECO:0000313" key="8">
    <source>
        <dbReference type="Proteomes" id="UP000011083"/>
    </source>
</evidence>
<keyword evidence="4" id="KW-0175">Coiled coil</keyword>
<dbReference type="GeneID" id="14918435"/>
<dbReference type="Pfam" id="PF11594">
    <property type="entry name" value="Med28"/>
    <property type="match status" value="1"/>
</dbReference>
<dbReference type="EMBL" id="KB007974">
    <property type="protein sequence ID" value="ELR17157.1"/>
    <property type="molecule type" value="Genomic_DNA"/>
</dbReference>
<evidence type="ECO:0000256" key="1">
    <source>
        <dbReference type="ARBA" id="ARBA00004123"/>
    </source>
</evidence>
<evidence type="ECO:0000256" key="6">
    <source>
        <dbReference type="ARBA" id="ARBA00023242"/>
    </source>
</evidence>
<evidence type="ECO:0000313" key="7">
    <source>
        <dbReference type="EMBL" id="ELR17157.1"/>
    </source>
</evidence>
<accession>L8GW66</accession>
<sequence>MEVENGGEEEGRLVTMARQFEKRMNEIINLIASTDRPQQLEEMIAEFVELGRQLRHEFERVHEEETTGDRRTALTREIAELEATVAAKDALLERYALKIGRWEDTFAQLAREHEDTERNLSL</sequence>
<comment type="similarity">
    <text evidence="2">Belongs to the Mediator complex subunit 28 family.</text>
</comment>
<organism evidence="7 8">
    <name type="scientific">Acanthamoeba castellanii (strain ATCC 30010 / Neff)</name>
    <dbReference type="NCBI Taxonomy" id="1257118"/>
    <lineage>
        <taxon>Eukaryota</taxon>
        <taxon>Amoebozoa</taxon>
        <taxon>Discosea</taxon>
        <taxon>Longamoebia</taxon>
        <taxon>Centramoebida</taxon>
        <taxon>Acanthamoebidae</taxon>
        <taxon>Acanthamoeba</taxon>
    </lineage>
</organism>
<dbReference type="VEuPathDB" id="AmoebaDB:ACA1_058130"/>
<evidence type="ECO:0000256" key="2">
    <source>
        <dbReference type="ARBA" id="ARBA00005571"/>
    </source>
</evidence>
<dbReference type="GO" id="GO:0005634">
    <property type="term" value="C:nucleus"/>
    <property type="evidence" value="ECO:0007669"/>
    <property type="project" value="UniProtKB-SubCell"/>
</dbReference>
<dbReference type="KEGG" id="acan:ACA1_058130"/>
<keyword evidence="6" id="KW-0539">Nucleus</keyword>
<keyword evidence="5" id="KW-0804">Transcription</keyword>
<keyword evidence="8" id="KW-1185">Reference proteome</keyword>
<reference evidence="7 8" key="1">
    <citation type="journal article" date="2013" name="Genome Biol.">
        <title>Genome of Acanthamoeba castellanii highlights extensive lateral gene transfer and early evolution of tyrosine kinase signaling.</title>
        <authorList>
            <person name="Clarke M."/>
            <person name="Lohan A.J."/>
            <person name="Liu B."/>
            <person name="Lagkouvardos I."/>
            <person name="Roy S."/>
            <person name="Zafar N."/>
            <person name="Bertelli C."/>
            <person name="Schilde C."/>
            <person name="Kianianmomeni A."/>
            <person name="Burglin T.R."/>
            <person name="Frech C."/>
            <person name="Turcotte B."/>
            <person name="Kopec K.O."/>
            <person name="Synnott J.M."/>
            <person name="Choo C."/>
            <person name="Paponov I."/>
            <person name="Finkler A."/>
            <person name="Soon Heng Tan C."/>
            <person name="Hutchins A.P."/>
            <person name="Weinmeier T."/>
            <person name="Rattei T."/>
            <person name="Chu J.S."/>
            <person name="Gimenez G."/>
            <person name="Irimia M."/>
            <person name="Rigden D.J."/>
            <person name="Fitzpatrick D.A."/>
            <person name="Lorenzo-Morales J."/>
            <person name="Bateman A."/>
            <person name="Chiu C.H."/>
            <person name="Tang P."/>
            <person name="Hegemann P."/>
            <person name="Fromm H."/>
            <person name="Raoult D."/>
            <person name="Greub G."/>
            <person name="Miranda-Saavedra D."/>
            <person name="Chen N."/>
            <person name="Nash P."/>
            <person name="Ginger M.L."/>
            <person name="Horn M."/>
            <person name="Schaap P."/>
            <person name="Caler L."/>
            <person name="Loftus B."/>
        </authorList>
    </citation>
    <scope>NUCLEOTIDE SEQUENCE [LARGE SCALE GENOMIC DNA]</scope>
    <source>
        <strain evidence="7 8">Neff</strain>
    </source>
</reference>